<proteinExistence type="predicted"/>
<dbReference type="EMBL" id="BGPR01000229">
    <property type="protein sequence ID" value="GBM06492.1"/>
    <property type="molecule type" value="Genomic_DNA"/>
</dbReference>
<evidence type="ECO:0000313" key="3">
    <source>
        <dbReference type="Proteomes" id="UP000499080"/>
    </source>
</evidence>
<feature type="region of interest" description="Disordered" evidence="1">
    <location>
        <begin position="1"/>
        <end position="57"/>
    </location>
</feature>
<reference evidence="2 3" key="1">
    <citation type="journal article" date="2019" name="Sci. Rep.">
        <title>Orb-weaving spider Araneus ventricosus genome elucidates the spidroin gene catalogue.</title>
        <authorList>
            <person name="Kono N."/>
            <person name="Nakamura H."/>
            <person name="Ohtoshi R."/>
            <person name="Moran D.A.P."/>
            <person name="Shinohara A."/>
            <person name="Yoshida Y."/>
            <person name="Fujiwara M."/>
            <person name="Mori M."/>
            <person name="Tomita M."/>
            <person name="Arakawa K."/>
        </authorList>
    </citation>
    <scope>NUCLEOTIDE SEQUENCE [LARGE SCALE GENOMIC DNA]</scope>
</reference>
<dbReference type="AlphaFoldDB" id="A0A4Y2CPY1"/>
<dbReference type="Proteomes" id="UP000499080">
    <property type="component" value="Unassembled WGS sequence"/>
</dbReference>
<gene>
    <name evidence="2" type="ORF">AVEN_58329_1</name>
</gene>
<feature type="compositionally biased region" description="Basic and acidic residues" evidence="1">
    <location>
        <begin position="34"/>
        <end position="57"/>
    </location>
</feature>
<name>A0A4Y2CPY1_ARAVE</name>
<evidence type="ECO:0000256" key="1">
    <source>
        <dbReference type="SAM" id="MobiDB-lite"/>
    </source>
</evidence>
<keyword evidence="3" id="KW-1185">Reference proteome</keyword>
<accession>A0A4Y2CPY1</accession>
<evidence type="ECO:0000313" key="2">
    <source>
        <dbReference type="EMBL" id="GBM06492.1"/>
    </source>
</evidence>
<comment type="caution">
    <text evidence="2">The sequence shown here is derived from an EMBL/GenBank/DDBJ whole genome shotgun (WGS) entry which is preliminary data.</text>
</comment>
<protein>
    <submittedName>
        <fullName evidence="2">Uncharacterized protein</fullName>
    </submittedName>
</protein>
<feature type="compositionally biased region" description="Acidic residues" evidence="1">
    <location>
        <begin position="12"/>
        <end position="33"/>
    </location>
</feature>
<organism evidence="2 3">
    <name type="scientific">Araneus ventricosus</name>
    <name type="common">Orbweaver spider</name>
    <name type="synonym">Epeira ventricosa</name>
    <dbReference type="NCBI Taxonomy" id="182803"/>
    <lineage>
        <taxon>Eukaryota</taxon>
        <taxon>Metazoa</taxon>
        <taxon>Ecdysozoa</taxon>
        <taxon>Arthropoda</taxon>
        <taxon>Chelicerata</taxon>
        <taxon>Arachnida</taxon>
        <taxon>Araneae</taxon>
        <taxon>Araneomorphae</taxon>
        <taxon>Entelegynae</taxon>
        <taxon>Araneoidea</taxon>
        <taxon>Araneidae</taxon>
        <taxon>Araneus</taxon>
    </lineage>
</organism>
<sequence>MERLRELLAEVETAEDPDFDNEDNGPEDVSEENFSDHESFCEHDTESKEDGNSGNEDHHIIHNLLHTYKGFTASAPQKADDISFPNAKQQTISHRPVSAGKQSPTLLIQCRVARKMTKWGVRWVCGGVGIRCAWVDREMCSNRAVPLDGGKSFKFAAGAFQNVFVVGATRGLRSDLDCRFSVWFVNWGLKLNYRFGVII</sequence>